<feature type="region of interest" description="Disordered" evidence="4">
    <location>
        <begin position="58"/>
        <end position="82"/>
    </location>
</feature>
<proteinExistence type="inferred from homology"/>
<gene>
    <name evidence="7" type="ORF">A3770_13p68000</name>
</gene>
<dbReference type="Proteomes" id="UP000316726">
    <property type="component" value="Chromosome 13"/>
</dbReference>
<dbReference type="InterPro" id="IPR036273">
    <property type="entry name" value="CRAL/TRIO_N_dom_sf"/>
</dbReference>
<accession>A0A5B8MXM4</accession>
<dbReference type="SMART" id="SM00516">
    <property type="entry name" value="SEC14"/>
    <property type="match status" value="1"/>
</dbReference>
<dbReference type="InterPro" id="IPR051026">
    <property type="entry name" value="PI/PC_transfer"/>
</dbReference>
<dbReference type="AlphaFoldDB" id="A0A5B8MXM4"/>
<dbReference type="PANTHER" id="PTHR45657:SF1">
    <property type="entry name" value="CRAL-TRIO DOMAIN-CONTAINING PROTEIN YKL091C-RELATED"/>
    <property type="match status" value="1"/>
</dbReference>
<comment type="similarity">
    <text evidence="3">Belongs to the SFH family.</text>
</comment>
<dbReference type="OrthoDB" id="1434354at2759"/>
<dbReference type="PROSITE" id="PS50191">
    <property type="entry name" value="CRAL_TRIO"/>
    <property type="match status" value="1"/>
</dbReference>
<comment type="subcellular location">
    <subcellularLocation>
        <location evidence="1">Cell membrane</location>
        <topology evidence="1">Peripheral membrane protein</topology>
    </subcellularLocation>
    <subcellularLocation>
        <location evidence="2">Golgi apparatus membrane</location>
        <topology evidence="2">Peripheral membrane protein</topology>
    </subcellularLocation>
</comment>
<evidence type="ECO:0000313" key="7">
    <source>
        <dbReference type="EMBL" id="QDZ24282.1"/>
    </source>
</evidence>
<dbReference type="EMBL" id="CP031046">
    <property type="protein sequence ID" value="QDZ24282.1"/>
    <property type="molecule type" value="Genomic_DNA"/>
</dbReference>
<feature type="chain" id="PRO_5022937060" evidence="5">
    <location>
        <begin position="23"/>
        <end position="437"/>
    </location>
</feature>
<feature type="signal peptide" evidence="5">
    <location>
        <begin position="1"/>
        <end position="22"/>
    </location>
</feature>
<sequence length="437" mass="49744">MVFGKKLQVAVLAFLSYRLVRGVGSRLSGKAREKRRLEEETELVMSELLHPHFPRQAEAGDENLAPDGAAEKAPDGSVSARLREIERRDEGTGPGGQDSGMSPAFQCLSARSKNTFIMKRLRLLKARVDEDGGFPICAVVNGDLDRTLLRFLMAAEFDVETARENVRDLKKWREEKGIDHILRWMLPQEKVKALRRCMPSSYHGRDKQGHPIHLEQTGHFNWEVLRHCSADDLVKIHILAQEYQSRVLFPRASAEKGYTVDSMCNILDLRGLNVGVLSNLHALNIFKEVQKIDQKYYPGMLHMTYVVNAGWVFRAIWRVLKVVFPAREQSKLRLVPKGEKGLEMLREVIPEEHIPKFLGGSCQCEKGCVSGPLGSGEEPSDNQQVMMDDLNEIRDFFSRNAGREDKYIQKSIRVWCEDPKRKVKLEYVASETVMVSQ</sequence>
<dbReference type="GO" id="GO:0000139">
    <property type="term" value="C:Golgi membrane"/>
    <property type="evidence" value="ECO:0007669"/>
    <property type="project" value="UniProtKB-SubCell"/>
</dbReference>
<evidence type="ECO:0000256" key="3">
    <source>
        <dbReference type="ARBA" id="ARBA00038020"/>
    </source>
</evidence>
<evidence type="ECO:0000259" key="6">
    <source>
        <dbReference type="PROSITE" id="PS50191"/>
    </source>
</evidence>
<name>A0A5B8MXM4_9CHLO</name>
<dbReference type="SUPFAM" id="SSF46938">
    <property type="entry name" value="CRAL/TRIO N-terminal domain"/>
    <property type="match status" value="1"/>
</dbReference>
<keyword evidence="8" id="KW-1185">Reference proteome</keyword>
<evidence type="ECO:0000256" key="4">
    <source>
        <dbReference type="SAM" id="MobiDB-lite"/>
    </source>
</evidence>
<dbReference type="GO" id="GO:0005886">
    <property type="term" value="C:plasma membrane"/>
    <property type="evidence" value="ECO:0007669"/>
    <property type="project" value="UniProtKB-SubCell"/>
</dbReference>
<evidence type="ECO:0000256" key="1">
    <source>
        <dbReference type="ARBA" id="ARBA00004202"/>
    </source>
</evidence>
<dbReference type="STRING" id="1764295.A0A5B8MXM4"/>
<reference evidence="7 8" key="1">
    <citation type="submission" date="2018-07" db="EMBL/GenBank/DDBJ databases">
        <title>The complete nuclear genome of the prasinophyte Chloropicon primus (CCMP1205).</title>
        <authorList>
            <person name="Pombert J.-F."/>
            <person name="Otis C."/>
            <person name="Turmel M."/>
            <person name="Lemieux C."/>
        </authorList>
    </citation>
    <scope>NUCLEOTIDE SEQUENCE [LARGE SCALE GENOMIC DNA]</scope>
    <source>
        <strain evidence="7 8">CCMP1205</strain>
    </source>
</reference>
<protein>
    <submittedName>
        <fullName evidence="7">CRAL/TRIO domain-containing protein</fullName>
    </submittedName>
</protein>
<evidence type="ECO:0000313" key="8">
    <source>
        <dbReference type="Proteomes" id="UP000316726"/>
    </source>
</evidence>
<dbReference type="PANTHER" id="PTHR45657">
    <property type="entry name" value="CRAL-TRIO DOMAIN-CONTAINING PROTEIN YKL091C-RELATED"/>
    <property type="match status" value="1"/>
</dbReference>
<organism evidence="7 8">
    <name type="scientific">Chloropicon primus</name>
    <dbReference type="NCBI Taxonomy" id="1764295"/>
    <lineage>
        <taxon>Eukaryota</taxon>
        <taxon>Viridiplantae</taxon>
        <taxon>Chlorophyta</taxon>
        <taxon>Chloropicophyceae</taxon>
        <taxon>Chloropicales</taxon>
        <taxon>Chloropicaceae</taxon>
        <taxon>Chloropicon</taxon>
    </lineage>
</organism>
<dbReference type="Pfam" id="PF00650">
    <property type="entry name" value="CRAL_TRIO"/>
    <property type="match status" value="1"/>
</dbReference>
<evidence type="ECO:0000256" key="5">
    <source>
        <dbReference type="SAM" id="SignalP"/>
    </source>
</evidence>
<dbReference type="SUPFAM" id="SSF52087">
    <property type="entry name" value="CRAL/TRIO domain"/>
    <property type="match status" value="1"/>
</dbReference>
<dbReference type="Gene3D" id="3.40.525.10">
    <property type="entry name" value="CRAL-TRIO lipid binding domain"/>
    <property type="match status" value="1"/>
</dbReference>
<dbReference type="InterPro" id="IPR001251">
    <property type="entry name" value="CRAL-TRIO_dom"/>
</dbReference>
<feature type="domain" description="CRAL-TRIO" evidence="6">
    <location>
        <begin position="190"/>
        <end position="366"/>
    </location>
</feature>
<dbReference type="CDD" id="cd00170">
    <property type="entry name" value="SEC14"/>
    <property type="match status" value="1"/>
</dbReference>
<dbReference type="InterPro" id="IPR036865">
    <property type="entry name" value="CRAL-TRIO_dom_sf"/>
</dbReference>
<evidence type="ECO:0000256" key="2">
    <source>
        <dbReference type="ARBA" id="ARBA00004395"/>
    </source>
</evidence>
<keyword evidence="5" id="KW-0732">Signal</keyword>